<evidence type="ECO:0000313" key="3">
    <source>
        <dbReference type="EMBL" id="KAK4212482.1"/>
    </source>
</evidence>
<feature type="compositionally biased region" description="Polar residues" evidence="2">
    <location>
        <begin position="47"/>
        <end position="60"/>
    </location>
</feature>
<sequence length="701" mass="77856">MTYDADEEDQEEDQDDSTNQHLGQHSRNSQIETWYYNLGSHSHHPQPTHSLHLDPSTQSVSLDDLDDYTSDEDLSDAGAPLMSYKDVLNLLADGMDSDHDMAPDDLDTNLDLDVDNSDLSELGDEEQYYHAAQTPPPQSFQAPDGLTLTGLYTGPSAGASNTLDMFQSPFPVPNAAEMLAAASEWFETAHPPAFSNPNPNMLGPGNYGLTDFLHRWARQSRPMQAGSRPRGRYPWLNKINELAARELARVDYDDLEGDFCDMQGIDWNDVGVSRRAARERRLLTYNNYVNNEGSDRWTPDLPDVNIPRSDSFFRFRRMHIRPDINLAHFQLRNVLATTSRSRVFYPGYGVVHQFNPISSEGRTVMHLGDAPGSQVSTMAAGHGVLVAGVFNGEYVLRRIDSDEPEATACHEGVITDHGSGITNHAQVYQARRSSSPLAAFASNDMGFRILDLGTETWLSSETFAFPLNCTAISPDKRLRVVVGDNHNVLIVAAESTLSGGRPEILQTLSGHRDFGFACDWSDDGWSVATGCQDKSVKIWDARRWCDSSGNSSPVCTIRSEMAGVRNLRFSPNGSGRRVLVAAEEADFVNIIDAQTFRSKQTIDLFGELGGVSFTNEGRELNVLCCDSTRGGLLQLERCGFESFEERCMWAMDEDVISQRHHRPSAGLGHDYTMSSSIRGKSVRHILREQRKAAAADMLEPF</sequence>
<comment type="caution">
    <text evidence="3">The sequence shown here is derived from an EMBL/GenBank/DDBJ whole genome shotgun (WGS) entry which is preliminary data.</text>
</comment>
<dbReference type="SMART" id="SM00320">
    <property type="entry name" value="WD40"/>
    <property type="match status" value="2"/>
</dbReference>
<protein>
    <submittedName>
        <fullName evidence="3">WD domain-protein</fullName>
    </submittedName>
</protein>
<feature type="compositionally biased region" description="Acidic residues" evidence="2">
    <location>
        <begin position="1"/>
        <end position="16"/>
    </location>
</feature>
<feature type="compositionally biased region" description="Polar residues" evidence="2">
    <location>
        <begin position="17"/>
        <end position="32"/>
    </location>
</feature>
<feature type="compositionally biased region" description="Acidic residues" evidence="2">
    <location>
        <begin position="63"/>
        <end position="75"/>
    </location>
</feature>
<dbReference type="AlphaFoldDB" id="A0AAN7B729"/>
<dbReference type="Pfam" id="PF00400">
    <property type="entry name" value="WD40"/>
    <property type="match status" value="1"/>
</dbReference>
<proteinExistence type="predicted"/>
<dbReference type="PANTHER" id="PTHR43991:SF12">
    <property type="entry name" value="WD REPEAT PROTEIN (AFU_ORTHOLOGUE AFUA_8G05640)"/>
    <property type="match status" value="1"/>
</dbReference>
<keyword evidence="1" id="KW-0853">WD repeat</keyword>
<reference evidence="3" key="1">
    <citation type="journal article" date="2023" name="Mol. Phylogenet. Evol.">
        <title>Genome-scale phylogeny and comparative genomics of the fungal order Sordariales.</title>
        <authorList>
            <person name="Hensen N."/>
            <person name="Bonometti L."/>
            <person name="Westerberg I."/>
            <person name="Brannstrom I.O."/>
            <person name="Guillou S."/>
            <person name="Cros-Aarteil S."/>
            <person name="Calhoun S."/>
            <person name="Haridas S."/>
            <person name="Kuo A."/>
            <person name="Mondo S."/>
            <person name="Pangilinan J."/>
            <person name="Riley R."/>
            <person name="LaButti K."/>
            <person name="Andreopoulos B."/>
            <person name="Lipzen A."/>
            <person name="Chen C."/>
            <person name="Yan M."/>
            <person name="Daum C."/>
            <person name="Ng V."/>
            <person name="Clum A."/>
            <person name="Steindorff A."/>
            <person name="Ohm R.A."/>
            <person name="Martin F."/>
            <person name="Silar P."/>
            <person name="Natvig D.O."/>
            <person name="Lalanne C."/>
            <person name="Gautier V."/>
            <person name="Ament-Velasquez S.L."/>
            <person name="Kruys A."/>
            <person name="Hutchinson M.I."/>
            <person name="Powell A.J."/>
            <person name="Barry K."/>
            <person name="Miller A.N."/>
            <person name="Grigoriev I.V."/>
            <person name="Debuchy R."/>
            <person name="Gladieux P."/>
            <person name="Hiltunen Thoren M."/>
            <person name="Johannesson H."/>
        </authorList>
    </citation>
    <scope>NUCLEOTIDE SEQUENCE</scope>
    <source>
        <strain evidence="3">PSN293</strain>
    </source>
</reference>
<dbReference type="PROSITE" id="PS50294">
    <property type="entry name" value="WD_REPEATS_REGION"/>
    <property type="match status" value="1"/>
</dbReference>
<evidence type="ECO:0000256" key="1">
    <source>
        <dbReference type="PROSITE-ProRule" id="PRU00221"/>
    </source>
</evidence>
<dbReference type="EMBL" id="MU858126">
    <property type="protein sequence ID" value="KAK4212482.1"/>
    <property type="molecule type" value="Genomic_DNA"/>
</dbReference>
<feature type="region of interest" description="Disordered" evidence="2">
    <location>
        <begin position="1"/>
        <end position="77"/>
    </location>
</feature>
<dbReference type="Gene3D" id="2.130.10.10">
    <property type="entry name" value="YVTN repeat-like/Quinoprotein amine dehydrogenase"/>
    <property type="match status" value="1"/>
</dbReference>
<dbReference type="PROSITE" id="PS50082">
    <property type="entry name" value="WD_REPEATS_2"/>
    <property type="match status" value="1"/>
</dbReference>
<evidence type="ECO:0000313" key="4">
    <source>
        <dbReference type="Proteomes" id="UP001301769"/>
    </source>
</evidence>
<name>A0AAN7B729_9PEZI</name>
<evidence type="ECO:0000256" key="2">
    <source>
        <dbReference type="SAM" id="MobiDB-lite"/>
    </source>
</evidence>
<organism evidence="3 4">
    <name type="scientific">Rhypophila decipiens</name>
    <dbReference type="NCBI Taxonomy" id="261697"/>
    <lineage>
        <taxon>Eukaryota</taxon>
        <taxon>Fungi</taxon>
        <taxon>Dikarya</taxon>
        <taxon>Ascomycota</taxon>
        <taxon>Pezizomycotina</taxon>
        <taxon>Sordariomycetes</taxon>
        <taxon>Sordariomycetidae</taxon>
        <taxon>Sordariales</taxon>
        <taxon>Naviculisporaceae</taxon>
        <taxon>Rhypophila</taxon>
    </lineage>
</organism>
<accession>A0AAN7B729</accession>
<dbReference type="InterPro" id="IPR015943">
    <property type="entry name" value="WD40/YVTN_repeat-like_dom_sf"/>
</dbReference>
<dbReference type="SUPFAM" id="SSF50978">
    <property type="entry name" value="WD40 repeat-like"/>
    <property type="match status" value="1"/>
</dbReference>
<dbReference type="PANTHER" id="PTHR43991">
    <property type="entry name" value="WD REPEAT PROTEIN (AFU_ORTHOLOGUE AFUA_8G05640)-RELATED"/>
    <property type="match status" value="1"/>
</dbReference>
<gene>
    <name evidence="3" type="ORF">QBC37DRAFT_287864</name>
</gene>
<feature type="repeat" description="WD" evidence="1">
    <location>
        <begin position="508"/>
        <end position="540"/>
    </location>
</feature>
<reference evidence="3" key="2">
    <citation type="submission" date="2023-05" db="EMBL/GenBank/DDBJ databases">
        <authorList>
            <consortium name="Lawrence Berkeley National Laboratory"/>
            <person name="Steindorff A."/>
            <person name="Hensen N."/>
            <person name="Bonometti L."/>
            <person name="Westerberg I."/>
            <person name="Brannstrom I.O."/>
            <person name="Guillou S."/>
            <person name="Cros-Aarteil S."/>
            <person name="Calhoun S."/>
            <person name="Haridas S."/>
            <person name="Kuo A."/>
            <person name="Mondo S."/>
            <person name="Pangilinan J."/>
            <person name="Riley R."/>
            <person name="Labutti K."/>
            <person name="Andreopoulos B."/>
            <person name="Lipzen A."/>
            <person name="Chen C."/>
            <person name="Yanf M."/>
            <person name="Daum C."/>
            <person name="Ng V."/>
            <person name="Clum A."/>
            <person name="Ohm R."/>
            <person name="Martin F."/>
            <person name="Silar P."/>
            <person name="Natvig D."/>
            <person name="Lalanne C."/>
            <person name="Gautier V."/>
            <person name="Ament-Velasquez S.L."/>
            <person name="Kruys A."/>
            <person name="Hutchinson M.I."/>
            <person name="Powell A.J."/>
            <person name="Barry K."/>
            <person name="Miller A.N."/>
            <person name="Grigoriev I.V."/>
            <person name="Debuchy R."/>
            <person name="Gladieux P."/>
            <person name="Thoren M.H."/>
            <person name="Johannesson H."/>
        </authorList>
    </citation>
    <scope>NUCLEOTIDE SEQUENCE</scope>
    <source>
        <strain evidence="3">PSN293</strain>
    </source>
</reference>
<dbReference type="Proteomes" id="UP001301769">
    <property type="component" value="Unassembled WGS sequence"/>
</dbReference>
<dbReference type="InterPro" id="IPR001680">
    <property type="entry name" value="WD40_rpt"/>
</dbReference>
<keyword evidence="4" id="KW-1185">Reference proteome</keyword>
<dbReference type="InterPro" id="IPR036322">
    <property type="entry name" value="WD40_repeat_dom_sf"/>
</dbReference>